<accession>A0A8T0IVK1</accession>
<feature type="chain" id="PRO_5035867721" description="WAP domain-containing protein" evidence="1">
    <location>
        <begin position="33"/>
        <end position="104"/>
    </location>
</feature>
<organism evidence="2 3">
    <name type="scientific">Ceratodon purpureus</name>
    <name type="common">Fire moss</name>
    <name type="synonym">Dicranum purpureum</name>
    <dbReference type="NCBI Taxonomy" id="3225"/>
    <lineage>
        <taxon>Eukaryota</taxon>
        <taxon>Viridiplantae</taxon>
        <taxon>Streptophyta</taxon>
        <taxon>Embryophyta</taxon>
        <taxon>Bryophyta</taxon>
        <taxon>Bryophytina</taxon>
        <taxon>Bryopsida</taxon>
        <taxon>Dicranidae</taxon>
        <taxon>Pseudoditrichales</taxon>
        <taxon>Ditrichaceae</taxon>
        <taxon>Ceratodon</taxon>
    </lineage>
</organism>
<feature type="signal peptide" evidence="1">
    <location>
        <begin position="1"/>
        <end position="32"/>
    </location>
</feature>
<evidence type="ECO:0008006" key="4">
    <source>
        <dbReference type="Google" id="ProtNLM"/>
    </source>
</evidence>
<keyword evidence="3" id="KW-1185">Reference proteome</keyword>
<keyword evidence="1" id="KW-0732">Signal</keyword>
<dbReference type="EMBL" id="CM026422">
    <property type="protein sequence ID" value="KAG0586836.1"/>
    <property type="molecule type" value="Genomic_DNA"/>
</dbReference>
<protein>
    <recommendedName>
        <fullName evidence="4">WAP domain-containing protein</fullName>
    </recommendedName>
</protein>
<gene>
    <name evidence="2" type="ORF">KC19_2G121300</name>
</gene>
<name>A0A8T0IVK1_CERPU</name>
<sequence>MATAAKPSMTKQLLGITLLLLLCVPAFVRVDAVAETPVFHRRMLQATYSTCAGGKFPNGCSSNQSCYDGNTCTTASSCCSQCQASKNGGKRCCGSLYGISCSAV</sequence>
<proteinExistence type="predicted"/>
<dbReference type="Proteomes" id="UP000822688">
    <property type="component" value="Chromosome 2"/>
</dbReference>
<evidence type="ECO:0000313" key="2">
    <source>
        <dbReference type="EMBL" id="KAG0586836.1"/>
    </source>
</evidence>
<evidence type="ECO:0000256" key="1">
    <source>
        <dbReference type="SAM" id="SignalP"/>
    </source>
</evidence>
<comment type="caution">
    <text evidence="2">The sequence shown here is derived from an EMBL/GenBank/DDBJ whole genome shotgun (WGS) entry which is preliminary data.</text>
</comment>
<reference evidence="2" key="1">
    <citation type="submission" date="2020-06" db="EMBL/GenBank/DDBJ databases">
        <title>WGS assembly of Ceratodon purpureus strain R40.</title>
        <authorList>
            <person name="Carey S.B."/>
            <person name="Jenkins J."/>
            <person name="Shu S."/>
            <person name="Lovell J.T."/>
            <person name="Sreedasyam A."/>
            <person name="Maumus F."/>
            <person name="Tiley G.P."/>
            <person name="Fernandez-Pozo N."/>
            <person name="Barry K."/>
            <person name="Chen C."/>
            <person name="Wang M."/>
            <person name="Lipzen A."/>
            <person name="Daum C."/>
            <person name="Saski C.A."/>
            <person name="Payton A.C."/>
            <person name="Mcbreen J.C."/>
            <person name="Conrad R.E."/>
            <person name="Kollar L.M."/>
            <person name="Olsson S."/>
            <person name="Huttunen S."/>
            <person name="Landis J.B."/>
            <person name="Wickett N.J."/>
            <person name="Johnson M.G."/>
            <person name="Rensing S.A."/>
            <person name="Grimwood J."/>
            <person name="Schmutz J."/>
            <person name="Mcdaniel S.F."/>
        </authorList>
    </citation>
    <scope>NUCLEOTIDE SEQUENCE</scope>
    <source>
        <strain evidence="2">R40</strain>
    </source>
</reference>
<dbReference type="AlphaFoldDB" id="A0A8T0IVK1"/>
<evidence type="ECO:0000313" key="3">
    <source>
        <dbReference type="Proteomes" id="UP000822688"/>
    </source>
</evidence>